<dbReference type="InterPro" id="IPR028994">
    <property type="entry name" value="Integrin_alpha_N"/>
</dbReference>
<proteinExistence type="predicted"/>
<evidence type="ECO:0000256" key="3">
    <source>
        <dbReference type="ARBA" id="ARBA00023180"/>
    </source>
</evidence>
<dbReference type="InterPro" id="IPR014756">
    <property type="entry name" value="Ig_E-set"/>
</dbReference>
<evidence type="ECO:0000256" key="1">
    <source>
        <dbReference type="ARBA" id="ARBA00022729"/>
    </source>
</evidence>
<dbReference type="NCBIfam" id="TIGR04183">
    <property type="entry name" value="Por_Secre_tail"/>
    <property type="match status" value="1"/>
</dbReference>
<dbReference type="SMART" id="SM00191">
    <property type="entry name" value="Int_alpha"/>
    <property type="match status" value="2"/>
</dbReference>
<dbReference type="Pfam" id="PF01839">
    <property type="entry name" value="FG-GAP"/>
    <property type="match status" value="1"/>
</dbReference>
<comment type="caution">
    <text evidence="7">The sequence shown here is derived from an EMBL/GenBank/DDBJ whole genome shotgun (WGS) entry which is preliminary data.</text>
</comment>
<organism evidence="7 8">
    <name type="scientific">Hymenobacter chitinivorans DSM 11115</name>
    <dbReference type="NCBI Taxonomy" id="1121954"/>
    <lineage>
        <taxon>Bacteria</taxon>
        <taxon>Pseudomonadati</taxon>
        <taxon>Bacteroidota</taxon>
        <taxon>Cytophagia</taxon>
        <taxon>Cytophagales</taxon>
        <taxon>Hymenobacteraceae</taxon>
        <taxon>Hymenobacter</taxon>
    </lineage>
</organism>
<dbReference type="PANTHER" id="PTHR46580:SF4">
    <property type="entry name" value="ATP_GTP-BINDING PROTEIN"/>
    <property type="match status" value="1"/>
</dbReference>
<dbReference type="InterPro" id="IPR013519">
    <property type="entry name" value="Int_alpha_beta-p"/>
</dbReference>
<dbReference type="Pfam" id="PF18962">
    <property type="entry name" value="Por_Secre_tail"/>
    <property type="match status" value="1"/>
</dbReference>
<feature type="domain" description="Secretion system C-terminal sorting" evidence="5">
    <location>
        <begin position="1128"/>
        <end position="1205"/>
    </location>
</feature>
<dbReference type="SUPFAM" id="SSF69318">
    <property type="entry name" value="Integrin alpha N-terminal domain"/>
    <property type="match status" value="1"/>
</dbReference>
<dbReference type="Pfam" id="PF19078">
    <property type="entry name" value="Big_12"/>
    <property type="match status" value="1"/>
</dbReference>
<dbReference type="Gene3D" id="2.130.10.130">
    <property type="entry name" value="Integrin alpha, N-terminal"/>
    <property type="match status" value="2"/>
</dbReference>
<name>A0A2M9BM60_9BACT</name>
<evidence type="ECO:0000259" key="6">
    <source>
        <dbReference type="Pfam" id="PF19078"/>
    </source>
</evidence>
<keyword evidence="3" id="KW-0325">Glycoprotein</keyword>
<dbReference type="Proteomes" id="UP000228535">
    <property type="component" value="Unassembled WGS sequence"/>
</dbReference>
<evidence type="ECO:0000256" key="4">
    <source>
        <dbReference type="SAM" id="SignalP"/>
    </source>
</evidence>
<protein>
    <submittedName>
        <fullName evidence="7">Putative secreted protein (Por secretion system target)</fullName>
    </submittedName>
</protein>
<reference evidence="7 8" key="1">
    <citation type="submission" date="2017-11" db="EMBL/GenBank/DDBJ databases">
        <title>Genomic Encyclopedia of Archaeal and Bacterial Type Strains, Phase II (KMG-II): From Individual Species to Whole Genera.</title>
        <authorList>
            <person name="Goeker M."/>
        </authorList>
    </citation>
    <scope>NUCLEOTIDE SEQUENCE [LARGE SCALE GENOMIC DNA]</scope>
    <source>
        <strain evidence="7 8">DSM 11115</strain>
    </source>
</reference>
<keyword evidence="1 4" id="KW-0732">Signal</keyword>
<feature type="signal peptide" evidence="4">
    <location>
        <begin position="1"/>
        <end position="36"/>
    </location>
</feature>
<accession>A0A2M9BM60</accession>
<evidence type="ECO:0000259" key="5">
    <source>
        <dbReference type="Pfam" id="PF18962"/>
    </source>
</evidence>
<feature type="domain" description="Bacterial Ig-like" evidence="6">
    <location>
        <begin position="484"/>
        <end position="579"/>
    </location>
</feature>
<dbReference type="InterPro" id="IPR026444">
    <property type="entry name" value="Secre_tail"/>
</dbReference>
<evidence type="ECO:0000313" key="8">
    <source>
        <dbReference type="Proteomes" id="UP000228535"/>
    </source>
</evidence>
<sequence length="1206" mass="121435">MHYYSLGKLPRQLARHLTPALAGLGLLLAPTGAAWAQTTPAFSSPVLYNTSGAAQGIVSADFNGDGRPDLATANSSQNSVAVLLQSATTPGTFPAISTYGSGGSFSPVLATGDLNGDGRPDLAVANQESNTVGVLLNSATTPGSFGSVVVYTASTASRCRGIAIADVNGDGANDLITGTNSQIGVRLGSKTTPGTFGALTTYASGSSVTDEIVVGDVNGDGRPDIVAGNTSTNTVSVLLNSATTPGTFGAAVTYLTNANSSLRGVALGDLNNDNRPDIVAVNDADNTVSVLLNSATTPGTFPTAVSYALGSSSPLGVTIGDLNGDGFAEIVAENYGGNYGVTVSVLVNSPTTPGSFPTAANVINTGGMGPCHAVIRDLNADGKPDLAIANFYSNDLSVLLSTTSFTAPTLSSVNPTSGPVGTSVTLTGARLGGATAVSFNGTAASTFAVVNATTVTATVPTGATTGNVTVTTSGGTSNGVAFAVNPTVAISSTAGSSGSTTTTSPLPFTVTFSQGVTGFVVGDVTVTNGMVSSLSGSGTTYALSITPTTPGTPTTVSVAANVAQTSAGTGNVASATYSLQYNALVTATTWTGNSSTDWFAAGNWTAGVPTSTLDAFINSGAARYPVLTSGTASAKNLVLGTNASLTQSGGAIVVSGDGFAIDGTFTATGGVVSLAGSSEQRLGGTRTAFYDLTVGTAGARLDGPVDIQQVLTLNGTLSTIARPLTLLSTSAGTAMVVNNNGATVAGTATVQRYIDPSLNPGLGYRHYSSPVQSATVGTLATGGFSPVVNPDYNTLGNTVNPFPTVYGYDQSRITGASATTQTFEYGYYSPQSRNDVLTPGLGYTVHISASEKVEFSGTLNNGIIAMPLANNRASATNSGWHLVGNPYPAPLNYSLVDPADRAGLESAIFVFSSTSQYGGQYRVFINGVGGNSVIPSGQGFFVRVAAGQSSGSLTFRNSQRLTGGNSTTFQRPAAEARPLVQLDLQGAGTSDPVYVYFENGATAGFDSEFDAEKLPNTNGLNLSSIAAGTTMAVNGLPGLSAATVVPLSVGVPTTGTYTLQAAALLNLSTTDVYLHDAVTGQYVNLKQQSSYSFTASNAALITDRFSLSFAPLRPLAAQNGFTAASVSVYPNPAHKSFTVAVPAVSGTTQAKLTLYSVLGQAVRTTTLALPASGTQATIDVQNLPTGVYVLRVQAGPATITKQVVVD</sequence>
<evidence type="ECO:0000313" key="7">
    <source>
        <dbReference type="EMBL" id="PJJ59046.1"/>
    </source>
</evidence>
<dbReference type="InterPro" id="IPR044048">
    <property type="entry name" value="Big_12"/>
</dbReference>
<dbReference type="InterPro" id="IPR013517">
    <property type="entry name" value="FG-GAP"/>
</dbReference>
<feature type="chain" id="PRO_5014967786" evidence="4">
    <location>
        <begin position="37"/>
        <end position="1206"/>
    </location>
</feature>
<keyword evidence="8" id="KW-1185">Reference proteome</keyword>
<keyword evidence="2" id="KW-0677">Repeat</keyword>
<evidence type="ECO:0000256" key="2">
    <source>
        <dbReference type="ARBA" id="ARBA00022737"/>
    </source>
</evidence>
<dbReference type="SUPFAM" id="SSF81296">
    <property type="entry name" value="E set domains"/>
    <property type="match status" value="1"/>
</dbReference>
<dbReference type="InterPro" id="IPR013783">
    <property type="entry name" value="Ig-like_fold"/>
</dbReference>
<dbReference type="PANTHER" id="PTHR46580">
    <property type="entry name" value="SENSOR KINASE-RELATED"/>
    <property type="match status" value="1"/>
</dbReference>
<dbReference type="AlphaFoldDB" id="A0A2M9BM60"/>
<dbReference type="EMBL" id="PGFA01000001">
    <property type="protein sequence ID" value="PJJ59046.1"/>
    <property type="molecule type" value="Genomic_DNA"/>
</dbReference>
<dbReference type="Pfam" id="PF13517">
    <property type="entry name" value="FG-GAP_3"/>
    <property type="match status" value="2"/>
</dbReference>
<dbReference type="Gene3D" id="2.60.40.10">
    <property type="entry name" value="Immunoglobulins"/>
    <property type="match status" value="1"/>
</dbReference>
<gene>
    <name evidence="7" type="ORF">CLV45_0459</name>
</gene>